<protein>
    <submittedName>
        <fullName evidence="3">Heterokaryon incompatibility protein-domain-containing protein</fullName>
    </submittedName>
</protein>
<evidence type="ECO:0000313" key="3">
    <source>
        <dbReference type="EMBL" id="KAH7062638.1"/>
    </source>
</evidence>
<comment type="caution">
    <text evidence="3">The sequence shown here is derived from an EMBL/GenBank/DDBJ whole genome shotgun (WGS) entry which is preliminary data.</text>
</comment>
<dbReference type="InterPro" id="IPR010730">
    <property type="entry name" value="HET"/>
</dbReference>
<gene>
    <name evidence="3" type="ORF">B0J12DRAFT_646020</name>
</gene>
<sequence>MSQSSQCQLPPMNPPKPKGFSTRPPLSYNPLDPKRRQIRLLTLHPGSWRARIRCSLTTVSLLDEPDYEALSYVWGDPQSTAPIFVDGCVFLATINLWRALRRLRRHYPRTIWIDAICINQKDVAEKSSQVAMMKDVYSNCRQGILWLGEDLSAKKSRAHVQPTSSRFRRAKRLLEILAQNKHLPDQAWASVRSSGNSEPPVHPCYHGHLSALKQLADFDWWQRIWVVQETALPPQIEFLAASMIFSFDLIQDAWHFTAKHSTECCSSYFVRPANRDGRAFEPIRSFLLSCDVFGPRSFHGTGVERSLQQLCNDTGSFKSTLPQDRIYALIGLITHWKSASPLIPDYSLSVKECFVAAVLKMIEQDRDLSALNGRRSIYRSIPLPSWIPDRVALPVMGFSSFRTSSWNTLQSYRASGDTFSMPVPFGAGAIKVKTLKVGTVQSVGSLAPGFKKVYKRLANWRKLAGIQEHPHDGSPANSAKVELFWSVILKAVMAPAQLERFYGSGPGHIPWKEFEQAYQRGLTARAEAGDEGDNLDGTYRMTDIDIRAARNTIFATTDGRLGLGYWELQPGDEVHLLIGATAPLILRKKANMRISIRPLRFYSVVSESYVDGIMDGEMLQGSWEERVEEIVLV</sequence>
<dbReference type="Pfam" id="PF26639">
    <property type="entry name" value="Het-6_barrel"/>
    <property type="match status" value="1"/>
</dbReference>
<dbReference type="PANTHER" id="PTHR24148:SF82">
    <property type="entry name" value="HETEROKARYON INCOMPATIBILITY DOMAIN-CONTAINING PROTEIN"/>
    <property type="match status" value="1"/>
</dbReference>
<proteinExistence type="predicted"/>
<dbReference type="PANTHER" id="PTHR24148">
    <property type="entry name" value="ANKYRIN REPEAT DOMAIN-CONTAINING PROTEIN 39 HOMOLOG-RELATED"/>
    <property type="match status" value="1"/>
</dbReference>
<feature type="region of interest" description="Disordered" evidence="1">
    <location>
        <begin position="1"/>
        <end position="32"/>
    </location>
</feature>
<dbReference type="InterPro" id="IPR052895">
    <property type="entry name" value="HetReg/Transcr_Mod"/>
</dbReference>
<evidence type="ECO:0000313" key="4">
    <source>
        <dbReference type="Proteomes" id="UP000774617"/>
    </source>
</evidence>
<feature type="domain" description="Heterokaryon incompatibility" evidence="2">
    <location>
        <begin position="67"/>
        <end position="229"/>
    </location>
</feature>
<accession>A0ABQ8GR26</accession>
<organism evidence="3 4">
    <name type="scientific">Macrophomina phaseolina</name>
    <dbReference type="NCBI Taxonomy" id="35725"/>
    <lineage>
        <taxon>Eukaryota</taxon>
        <taxon>Fungi</taxon>
        <taxon>Dikarya</taxon>
        <taxon>Ascomycota</taxon>
        <taxon>Pezizomycotina</taxon>
        <taxon>Dothideomycetes</taxon>
        <taxon>Dothideomycetes incertae sedis</taxon>
        <taxon>Botryosphaeriales</taxon>
        <taxon>Botryosphaeriaceae</taxon>
        <taxon>Macrophomina</taxon>
    </lineage>
</organism>
<dbReference type="Proteomes" id="UP000774617">
    <property type="component" value="Unassembled WGS sequence"/>
</dbReference>
<name>A0ABQ8GR26_9PEZI</name>
<evidence type="ECO:0000256" key="1">
    <source>
        <dbReference type="SAM" id="MobiDB-lite"/>
    </source>
</evidence>
<dbReference type="Pfam" id="PF06985">
    <property type="entry name" value="HET"/>
    <property type="match status" value="1"/>
</dbReference>
<reference evidence="3 4" key="1">
    <citation type="journal article" date="2021" name="Nat. Commun.">
        <title>Genetic determinants of endophytism in the Arabidopsis root mycobiome.</title>
        <authorList>
            <person name="Mesny F."/>
            <person name="Miyauchi S."/>
            <person name="Thiergart T."/>
            <person name="Pickel B."/>
            <person name="Atanasova L."/>
            <person name="Karlsson M."/>
            <person name="Huettel B."/>
            <person name="Barry K.W."/>
            <person name="Haridas S."/>
            <person name="Chen C."/>
            <person name="Bauer D."/>
            <person name="Andreopoulos W."/>
            <person name="Pangilinan J."/>
            <person name="LaButti K."/>
            <person name="Riley R."/>
            <person name="Lipzen A."/>
            <person name="Clum A."/>
            <person name="Drula E."/>
            <person name="Henrissat B."/>
            <person name="Kohler A."/>
            <person name="Grigoriev I.V."/>
            <person name="Martin F.M."/>
            <person name="Hacquard S."/>
        </authorList>
    </citation>
    <scope>NUCLEOTIDE SEQUENCE [LARGE SCALE GENOMIC DNA]</scope>
    <source>
        <strain evidence="3 4">MPI-SDFR-AT-0080</strain>
    </source>
</reference>
<keyword evidence="4" id="KW-1185">Reference proteome</keyword>
<evidence type="ECO:0000259" key="2">
    <source>
        <dbReference type="Pfam" id="PF06985"/>
    </source>
</evidence>
<dbReference type="EMBL" id="JAGTJR010000003">
    <property type="protein sequence ID" value="KAH7062638.1"/>
    <property type="molecule type" value="Genomic_DNA"/>
</dbReference>